<evidence type="ECO:0000313" key="1">
    <source>
        <dbReference type="EMBL" id="KAJ1158070.1"/>
    </source>
</evidence>
<comment type="caution">
    <text evidence="1">The sequence shown here is derived from an EMBL/GenBank/DDBJ whole genome shotgun (WGS) entry which is preliminary data.</text>
</comment>
<reference evidence="1" key="1">
    <citation type="journal article" date="2022" name="bioRxiv">
        <title>Sequencing and chromosome-scale assembly of the giantPleurodeles waltlgenome.</title>
        <authorList>
            <person name="Brown T."/>
            <person name="Elewa A."/>
            <person name="Iarovenko S."/>
            <person name="Subramanian E."/>
            <person name="Araus A.J."/>
            <person name="Petzold A."/>
            <person name="Susuki M."/>
            <person name="Suzuki K.-i.T."/>
            <person name="Hayashi T."/>
            <person name="Toyoda A."/>
            <person name="Oliveira C."/>
            <person name="Osipova E."/>
            <person name="Leigh N.D."/>
            <person name="Simon A."/>
            <person name="Yun M.H."/>
        </authorList>
    </citation>
    <scope>NUCLEOTIDE SEQUENCE</scope>
    <source>
        <strain evidence="1">20211129_DDA</strain>
        <tissue evidence="1">Liver</tissue>
    </source>
</reference>
<proteinExistence type="predicted"/>
<name>A0AAV7S1L0_PLEWA</name>
<gene>
    <name evidence="1" type="ORF">NDU88_010765</name>
</gene>
<dbReference type="AlphaFoldDB" id="A0AAV7S1L0"/>
<keyword evidence="2" id="KW-1185">Reference proteome</keyword>
<organism evidence="1 2">
    <name type="scientific">Pleurodeles waltl</name>
    <name type="common">Iberian ribbed newt</name>
    <dbReference type="NCBI Taxonomy" id="8319"/>
    <lineage>
        <taxon>Eukaryota</taxon>
        <taxon>Metazoa</taxon>
        <taxon>Chordata</taxon>
        <taxon>Craniata</taxon>
        <taxon>Vertebrata</taxon>
        <taxon>Euteleostomi</taxon>
        <taxon>Amphibia</taxon>
        <taxon>Batrachia</taxon>
        <taxon>Caudata</taxon>
        <taxon>Salamandroidea</taxon>
        <taxon>Salamandridae</taxon>
        <taxon>Pleurodelinae</taxon>
        <taxon>Pleurodeles</taxon>
    </lineage>
</organism>
<protein>
    <submittedName>
        <fullName evidence="1">Uncharacterized protein</fullName>
    </submittedName>
</protein>
<accession>A0AAV7S1L0</accession>
<evidence type="ECO:0000313" key="2">
    <source>
        <dbReference type="Proteomes" id="UP001066276"/>
    </source>
</evidence>
<sequence length="152" mass="15863">MRLLHPASAPLSSVISLGYFGLSALVRIVGGALGSPVIAGLPACEWPAASRADTSQDPCPHLVSFGGRMPWNPTPRTTAASRGTRSSHLQASVQALRSPSPYQRLSVVRLGHYPGPAACEPQALLLAPVRMLASPQAPLIGFVALCQPPLLD</sequence>
<dbReference type="Proteomes" id="UP001066276">
    <property type="component" value="Chromosome 5"/>
</dbReference>
<dbReference type="EMBL" id="JANPWB010000009">
    <property type="protein sequence ID" value="KAJ1158070.1"/>
    <property type="molecule type" value="Genomic_DNA"/>
</dbReference>